<comment type="subcellular location">
    <subcellularLocation>
        <location evidence="1">Mitochondrion</location>
    </subcellularLocation>
</comment>
<reference evidence="8" key="1">
    <citation type="submission" date="2025-08" db="UniProtKB">
        <authorList>
            <consortium name="RefSeq"/>
        </authorList>
    </citation>
    <scope>IDENTIFICATION</scope>
    <source>
        <tissue evidence="8">Thorax and Abdomen</tissue>
    </source>
</reference>
<keyword evidence="4" id="KW-0496">Mitochondrion</keyword>
<dbReference type="PANTHER" id="PTHR21183:SF18">
    <property type="entry name" value="LARGE RIBOSOMAL SUBUNIT PROTEIN UL29M"/>
    <property type="match status" value="1"/>
</dbReference>
<dbReference type="GO" id="GO:0003735">
    <property type="term" value="F:structural constituent of ribosome"/>
    <property type="evidence" value="ECO:0007669"/>
    <property type="project" value="InterPro"/>
</dbReference>
<dbReference type="InParanoid" id="A0A6J0BP38"/>
<keyword evidence="7" id="KW-1185">Reference proteome</keyword>
<gene>
    <name evidence="8" type="primary">LOC107221525</name>
</gene>
<dbReference type="AlphaFoldDB" id="A0A6J0BP38"/>
<dbReference type="KEGG" id="nlo:107221525"/>
<evidence type="ECO:0000256" key="6">
    <source>
        <dbReference type="ARBA" id="ARBA00035289"/>
    </source>
</evidence>
<evidence type="ECO:0000313" key="8">
    <source>
        <dbReference type="RefSeq" id="XP_015516017.1"/>
    </source>
</evidence>
<dbReference type="OrthoDB" id="270763at2759"/>
<evidence type="ECO:0000256" key="4">
    <source>
        <dbReference type="ARBA" id="ARBA00023128"/>
    </source>
</evidence>
<evidence type="ECO:0000256" key="2">
    <source>
        <dbReference type="ARBA" id="ARBA00009254"/>
    </source>
</evidence>
<keyword evidence="3 8" id="KW-0689">Ribosomal protein</keyword>
<accession>A0A6J0BP38</accession>
<evidence type="ECO:0000313" key="7">
    <source>
        <dbReference type="Proteomes" id="UP000829291"/>
    </source>
</evidence>
<dbReference type="RefSeq" id="XP_015516017.1">
    <property type="nucleotide sequence ID" value="XM_015660531.2"/>
</dbReference>
<dbReference type="Proteomes" id="UP000829291">
    <property type="component" value="Chromosome 4"/>
</dbReference>
<organism evidence="8">
    <name type="scientific">Neodiprion lecontei</name>
    <name type="common">Redheaded pine sawfly</name>
    <dbReference type="NCBI Taxonomy" id="441921"/>
    <lineage>
        <taxon>Eukaryota</taxon>
        <taxon>Metazoa</taxon>
        <taxon>Ecdysozoa</taxon>
        <taxon>Arthropoda</taxon>
        <taxon>Hexapoda</taxon>
        <taxon>Insecta</taxon>
        <taxon>Pterygota</taxon>
        <taxon>Neoptera</taxon>
        <taxon>Endopterygota</taxon>
        <taxon>Hymenoptera</taxon>
        <taxon>Tenthredinoidea</taxon>
        <taxon>Diprionidae</taxon>
        <taxon>Diprioninae</taxon>
        <taxon>Neodiprion</taxon>
    </lineage>
</organism>
<dbReference type="GO" id="GO:0005762">
    <property type="term" value="C:mitochondrial large ribosomal subunit"/>
    <property type="evidence" value="ECO:0007669"/>
    <property type="project" value="TreeGrafter"/>
</dbReference>
<dbReference type="Pfam" id="PF06984">
    <property type="entry name" value="MRP-L47"/>
    <property type="match status" value="1"/>
</dbReference>
<name>A0A6J0BP38_NEOLC</name>
<dbReference type="GeneID" id="107221525"/>
<evidence type="ECO:0000256" key="3">
    <source>
        <dbReference type="ARBA" id="ARBA00022980"/>
    </source>
</evidence>
<evidence type="ECO:0000256" key="1">
    <source>
        <dbReference type="ARBA" id="ARBA00004173"/>
    </source>
</evidence>
<dbReference type="FunCoup" id="A0A6J0BP38">
    <property type="interactions" value="625"/>
</dbReference>
<dbReference type="InterPro" id="IPR038340">
    <property type="entry name" value="MRP-L47_sf"/>
</dbReference>
<dbReference type="CTD" id="57129"/>
<dbReference type="GO" id="GO:0032543">
    <property type="term" value="P:mitochondrial translation"/>
    <property type="evidence" value="ECO:0007669"/>
    <property type="project" value="TreeGrafter"/>
</dbReference>
<proteinExistence type="inferred from homology"/>
<comment type="similarity">
    <text evidence="2">Belongs to the universal ribosomal protein uL29 family.</text>
</comment>
<keyword evidence="5" id="KW-0687">Ribonucleoprotein</keyword>
<dbReference type="PANTHER" id="PTHR21183">
    <property type="entry name" value="RIBOSOMAL PROTEIN L47, MITOCHONDRIAL-RELATED"/>
    <property type="match status" value="1"/>
</dbReference>
<protein>
    <recommendedName>
        <fullName evidence="6">Large ribosomal subunit protein uL29m</fullName>
    </recommendedName>
</protein>
<evidence type="ECO:0000256" key="5">
    <source>
        <dbReference type="ARBA" id="ARBA00023274"/>
    </source>
</evidence>
<sequence>MFVIVFSRGTANGAKMASLAKVVNISRAINNVSQLFTNLTISPSIKCTSVLVSQLRVPRYGCAYVHTTPRRRALMEFFDDAKNWGEFDIKVGRAWRKDELRIKSNEDLHKLWFVLLKERNMLLTMEHAAKKDLEIFPNPERKYKVEESMSNLETVVRERNKAYHLLETGEDGERPGKLVHNQLGMMYYYRMCEHTIPKFMNNKWRQKYKFGYSGNAVHKFRKLYREKLWNEKRKARNRDRNHVMHLMKRFPNLDLEAVKEQYPDVDIENLKSQKKARGHFVPQ</sequence>
<dbReference type="Gene3D" id="6.10.330.20">
    <property type="match status" value="1"/>
</dbReference>
<dbReference type="InterPro" id="IPR010729">
    <property type="entry name" value="Ribosomal_uL29_mit"/>
</dbReference>